<keyword evidence="1" id="KW-0472">Membrane</keyword>
<organism evidence="3 4">
    <name type="scientific">Massilimicrobiota timonensis</name>
    <dbReference type="NCBI Taxonomy" id="1776392"/>
    <lineage>
        <taxon>Bacteria</taxon>
        <taxon>Bacillati</taxon>
        <taxon>Bacillota</taxon>
        <taxon>Erysipelotrichia</taxon>
        <taxon>Erysipelotrichales</taxon>
        <taxon>Erysipelotrichaceae</taxon>
        <taxon>Massilimicrobiota</taxon>
    </lineage>
</organism>
<evidence type="ECO:0000313" key="3">
    <source>
        <dbReference type="EMBL" id="OUQ33701.1"/>
    </source>
</evidence>
<dbReference type="SUPFAM" id="SSF53474">
    <property type="entry name" value="alpha/beta-Hydrolases"/>
    <property type="match status" value="1"/>
</dbReference>
<dbReference type="OrthoDB" id="1817159at2"/>
<protein>
    <submittedName>
        <fullName evidence="3">Alpha/beta hydrolase</fullName>
    </submittedName>
</protein>
<keyword evidence="3" id="KW-0378">Hydrolase</keyword>
<feature type="transmembrane region" description="Helical" evidence="1">
    <location>
        <begin position="7"/>
        <end position="28"/>
    </location>
</feature>
<sequence>MNKFLKISIIIIEVIIFLIVLLMIISFVNHKIKLKKEDKFFKTTGKIVEVNNHNINVYVSGNSNSDTTLVFMSGGGTCSPTLDFKTLYSLFENDYQIAVVEKAGYGFSDISDIDRDIDTILFETRESLNKAGIKNNRYILFPHSMSGIEALYWANKYPDEIKGIVGLDPSVPKAYENMKINNMLLSLAKFGADIGLTRFIPSIVNSSSAIKDGNLTDEEKKLYRIVFYRRTATTSMLNETKQIKENAKKIESIDITNVPMLFFISNGDGTGYAKEQWRNFIIDYINSKQNGEYKILECSHYVH</sequence>
<dbReference type="InterPro" id="IPR029058">
    <property type="entry name" value="AB_hydrolase_fold"/>
</dbReference>
<keyword evidence="4" id="KW-1185">Reference proteome</keyword>
<dbReference type="EMBL" id="NFLJ01000026">
    <property type="protein sequence ID" value="OUQ33701.1"/>
    <property type="molecule type" value="Genomic_DNA"/>
</dbReference>
<feature type="domain" description="Serine aminopeptidase S33" evidence="2">
    <location>
        <begin position="66"/>
        <end position="270"/>
    </location>
</feature>
<dbReference type="Pfam" id="PF12146">
    <property type="entry name" value="Hydrolase_4"/>
    <property type="match status" value="1"/>
</dbReference>
<comment type="caution">
    <text evidence="3">The sequence shown here is derived from an EMBL/GenBank/DDBJ whole genome shotgun (WGS) entry which is preliminary data.</text>
</comment>
<dbReference type="InterPro" id="IPR022742">
    <property type="entry name" value="Hydrolase_4"/>
</dbReference>
<proteinExistence type="predicted"/>
<evidence type="ECO:0000313" key="4">
    <source>
        <dbReference type="Proteomes" id="UP000195305"/>
    </source>
</evidence>
<evidence type="ECO:0000256" key="1">
    <source>
        <dbReference type="SAM" id="Phobius"/>
    </source>
</evidence>
<dbReference type="AlphaFoldDB" id="A0A1Y4SXJ9"/>
<keyword evidence="1" id="KW-0812">Transmembrane</keyword>
<evidence type="ECO:0000259" key="2">
    <source>
        <dbReference type="Pfam" id="PF12146"/>
    </source>
</evidence>
<dbReference type="RefSeq" id="WP_087358656.1">
    <property type="nucleotide sequence ID" value="NZ_NFLJ01000026.1"/>
</dbReference>
<accession>A0A1Y4SXJ9</accession>
<name>A0A1Y4SXJ9_9FIRM</name>
<gene>
    <name evidence="3" type="ORF">B5E75_09385</name>
</gene>
<dbReference type="GO" id="GO:0016787">
    <property type="term" value="F:hydrolase activity"/>
    <property type="evidence" value="ECO:0007669"/>
    <property type="project" value="UniProtKB-KW"/>
</dbReference>
<dbReference type="Gene3D" id="3.40.50.1820">
    <property type="entry name" value="alpha/beta hydrolase"/>
    <property type="match status" value="1"/>
</dbReference>
<feature type="non-terminal residue" evidence="3">
    <location>
        <position position="303"/>
    </location>
</feature>
<keyword evidence="1" id="KW-1133">Transmembrane helix</keyword>
<reference evidence="3 4" key="1">
    <citation type="journal article" date="2018" name="BMC Genomics">
        <title>Whole genome sequencing and function prediction of 133 gut anaerobes isolated from chicken caecum in pure cultures.</title>
        <authorList>
            <person name="Medvecky M."/>
            <person name="Cejkova D."/>
            <person name="Polansky O."/>
            <person name="Karasova D."/>
            <person name="Kubasova T."/>
            <person name="Cizek A."/>
            <person name="Rychlik I."/>
        </authorList>
    </citation>
    <scope>NUCLEOTIDE SEQUENCE [LARGE SCALE GENOMIC DNA]</scope>
    <source>
        <strain evidence="3 4">An13</strain>
    </source>
</reference>
<dbReference type="Proteomes" id="UP000195305">
    <property type="component" value="Unassembled WGS sequence"/>
</dbReference>